<protein>
    <submittedName>
        <fullName evidence="1">Aminodeoxychorismate lyase (EC)</fullName>
        <ecNumber evidence="1">4.1.3.38</ecNumber>
    </submittedName>
</protein>
<gene>
    <name evidence="1" type="ORF">HELGO_WM22923</name>
</gene>
<dbReference type="InterPro" id="IPR043131">
    <property type="entry name" value="BCAT-like_N"/>
</dbReference>
<dbReference type="InterPro" id="IPR043132">
    <property type="entry name" value="BCAT-like_C"/>
</dbReference>
<evidence type="ECO:0000313" key="1">
    <source>
        <dbReference type="EMBL" id="CAA6825424.1"/>
    </source>
</evidence>
<dbReference type="SUPFAM" id="SSF56752">
    <property type="entry name" value="D-aminoacid aminotransferase-like PLP-dependent enzymes"/>
    <property type="match status" value="1"/>
</dbReference>
<dbReference type="Gene3D" id="3.30.470.10">
    <property type="match status" value="1"/>
</dbReference>
<dbReference type="AlphaFoldDB" id="A0A6S6U154"/>
<dbReference type="EC" id="4.1.3.38" evidence="1"/>
<reference evidence="1" key="1">
    <citation type="submission" date="2020-01" db="EMBL/GenBank/DDBJ databases">
        <authorList>
            <person name="Meier V. D."/>
            <person name="Meier V D."/>
        </authorList>
    </citation>
    <scope>NUCLEOTIDE SEQUENCE</scope>
    <source>
        <strain evidence="1">HLG_WM_MAG_05</strain>
    </source>
</reference>
<accession>A0A6S6U154</accession>
<keyword evidence="1" id="KW-0456">Lyase</keyword>
<dbReference type="InterPro" id="IPR001544">
    <property type="entry name" value="Aminotrans_IV"/>
</dbReference>
<dbReference type="EMBL" id="CACVAU010000083">
    <property type="protein sequence ID" value="CAA6825424.1"/>
    <property type="molecule type" value="Genomic_DNA"/>
</dbReference>
<organism evidence="1">
    <name type="scientific">uncultured Sulfurovum sp</name>
    <dbReference type="NCBI Taxonomy" id="269237"/>
    <lineage>
        <taxon>Bacteria</taxon>
        <taxon>Pseudomonadati</taxon>
        <taxon>Campylobacterota</taxon>
        <taxon>Epsilonproteobacteria</taxon>
        <taxon>Campylobacterales</taxon>
        <taxon>Sulfurovaceae</taxon>
        <taxon>Sulfurovum</taxon>
        <taxon>environmental samples</taxon>
    </lineage>
</organism>
<proteinExistence type="predicted"/>
<dbReference type="Pfam" id="PF01063">
    <property type="entry name" value="Aminotran_4"/>
    <property type="match status" value="1"/>
</dbReference>
<dbReference type="InterPro" id="IPR036038">
    <property type="entry name" value="Aminotransferase-like"/>
</dbReference>
<sequence>MTQTLFETIKIEDGKIFNLKWHNQRFNRSRKELFQSTGHIDLIKHIKTPKTGLYRCKIIYNDDIQSIDYFPYEAKIFKNFKIIKSQIHYNYKYTNRSHLQKLSQKAKGYDEIIIEKDTLLTDTSIANIAFFNGESWLTPAIPLLFGTTRARLLDEGFLKLSNIKKEDIKDYSHFALMNAMIGFRIQKSVSIQV</sequence>
<name>A0A6S6U154_9BACT</name>
<dbReference type="GO" id="GO:0008696">
    <property type="term" value="F:4-amino-4-deoxychorismate lyase activity"/>
    <property type="evidence" value="ECO:0007669"/>
    <property type="project" value="UniProtKB-EC"/>
</dbReference>
<dbReference type="Gene3D" id="3.20.10.10">
    <property type="entry name" value="D-amino Acid Aminotransferase, subunit A, domain 2"/>
    <property type="match status" value="1"/>
</dbReference>